<dbReference type="Pfam" id="PF12641">
    <property type="entry name" value="Flavodoxin_3"/>
    <property type="match status" value="1"/>
</dbReference>
<dbReference type="PANTHER" id="PTHR38030:SF2">
    <property type="entry name" value="PROTOPORPHYRINOGEN IX DEHYDROGENASE [QUINONE]"/>
    <property type="match status" value="1"/>
</dbReference>
<dbReference type="GO" id="GO:0070819">
    <property type="term" value="F:menaquinone-dependent protoporphyrinogen oxidase activity"/>
    <property type="evidence" value="ECO:0007669"/>
    <property type="project" value="TreeGrafter"/>
</dbReference>
<protein>
    <submittedName>
        <fullName evidence="2">Flavodoxin</fullName>
    </submittedName>
</protein>
<gene>
    <name evidence="2" type="ORF">PM10SUCC1_27810</name>
</gene>
<dbReference type="InterPro" id="IPR029039">
    <property type="entry name" value="Flavoprotein-like_sf"/>
</dbReference>
<proteinExistence type="predicted"/>
<evidence type="ECO:0000259" key="1">
    <source>
        <dbReference type="Pfam" id="PF12641"/>
    </source>
</evidence>
<comment type="caution">
    <text evidence="2">The sequence shown here is derived from an EMBL/GenBank/DDBJ whole genome shotgun (WGS) entry which is preliminary data.</text>
</comment>
<accession>A0A9W6GPA3</accession>
<dbReference type="InterPro" id="IPR008254">
    <property type="entry name" value="Flavodoxin/NO_synth"/>
</dbReference>
<dbReference type="GO" id="GO:0006783">
    <property type="term" value="P:heme biosynthetic process"/>
    <property type="evidence" value="ECO:0007669"/>
    <property type="project" value="TreeGrafter"/>
</dbReference>
<keyword evidence="3" id="KW-1185">Reference proteome</keyword>
<dbReference type="Proteomes" id="UP001144471">
    <property type="component" value="Unassembled WGS sequence"/>
</dbReference>
<evidence type="ECO:0000313" key="3">
    <source>
        <dbReference type="Proteomes" id="UP001144471"/>
    </source>
</evidence>
<dbReference type="Gene3D" id="3.40.50.360">
    <property type="match status" value="1"/>
</dbReference>
<dbReference type="PANTHER" id="PTHR38030">
    <property type="entry name" value="PROTOPORPHYRINOGEN IX DEHYDROGENASE [MENAQUINONE]"/>
    <property type="match status" value="1"/>
</dbReference>
<dbReference type="InterPro" id="IPR052200">
    <property type="entry name" value="Protoporphyrinogen_IX_DH"/>
</dbReference>
<dbReference type="EMBL" id="BSDY01000015">
    <property type="protein sequence ID" value="GLI57267.1"/>
    <property type="molecule type" value="Genomic_DNA"/>
</dbReference>
<dbReference type="SUPFAM" id="SSF52218">
    <property type="entry name" value="Flavoproteins"/>
    <property type="match status" value="1"/>
</dbReference>
<organism evidence="2 3">
    <name type="scientific">Propionigenium maris DSM 9537</name>
    <dbReference type="NCBI Taxonomy" id="1123000"/>
    <lineage>
        <taxon>Bacteria</taxon>
        <taxon>Fusobacteriati</taxon>
        <taxon>Fusobacteriota</taxon>
        <taxon>Fusobacteriia</taxon>
        <taxon>Fusobacteriales</taxon>
        <taxon>Fusobacteriaceae</taxon>
        <taxon>Propionigenium</taxon>
    </lineage>
</organism>
<dbReference type="AlphaFoldDB" id="A0A9W6GPA3"/>
<sequence>MKTLIAYSSKTGNTRKVGEAVLKAFPQGEIVDISDVTAVNDYDLVVVGTWIDKGTADTKALRFIDTIEGKRVAYFFTLGAYPDSKHAEDCITAIDKLFTDKGNEIVGRFHCQGAIDPKLIAWMSELPEKHPHSPNPERLKRWEDASKHPNEEDFDNACNTFTEILAGL</sequence>
<name>A0A9W6GPA3_9FUSO</name>
<dbReference type="GO" id="GO:0010181">
    <property type="term" value="F:FMN binding"/>
    <property type="evidence" value="ECO:0007669"/>
    <property type="project" value="InterPro"/>
</dbReference>
<reference evidence="2" key="1">
    <citation type="submission" date="2022-12" db="EMBL/GenBank/DDBJ databases">
        <title>Reference genome sequencing for broad-spectrum identification of bacterial and archaeal isolates by mass spectrometry.</title>
        <authorList>
            <person name="Sekiguchi Y."/>
            <person name="Tourlousse D.M."/>
        </authorList>
    </citation>
    <scope>NUCLEOTIDE SEQUENCE</scope>
    <source>
        <strain evidence="2">10succ1</strain>
    </source>
</reference>
<evidence type="ECO:0000313" key="2">
    <source>
        <dbReference type="EMBL" id="GLI57267.1"/>
    </source>
</evidence>
<feature type="domain" description="Flavodoxin-like" evidence="1">
    <location>
        <begin position="4"/>
        <end position="159"/>
    </location>
</feature>
<dbReference type="RefSeq" id="WP_281836803.1">
    <property type="nucleotide sequence ID" value="NZ_BSDY01000015.1"/>
</dbReference>